<gene>
    <name evidence="1" type="ORF">PAXRUDRAFT_30521</name>
</gene>
<dbReference type="EMBL" id="KN824860">
    <property type="protein sequence ID" value="KIK99416.1"/>
    <property type="molecule type" value="Genomic_DNA"/>
</dbReference>
<protein>
    <submittedName>
        <fullName evidence="1">Uncharacterized protein</fullName>
    </submittedName>
</protein>
<name>A0A0D0E4S1_9AGAM</name>
<dbReference type="SUPFAM" id="SSF53474">
    <property type="entry name" value="alpha/beta-Hydrolases"/>
    <property type="match status" value="1"/>
</dbReference>
<keyword evidence="2" id="KW-1185">Reference proteome</keyword>
<dbReference type="OrthoDB" id="9972683at2759"/>
<reference evidence="2" key="2">
    <citation type="submission" date="2015-01" db="EMBL/GenBank/DDBJ databases">
        <title>Evolutionary Origins and Diversification of the Mycorrhizal Mutualists.</title>
        <authorList>
            <consortium name="DOE Joint Genome Institute"/>
            <consortium name="Mycorrhizal Genomics Consortium"/>
            <person name="Kohler A."/>
            <person name="Kuo A."/>
            <person name="Nagy L.G."/>
            <person name="Floudas D."/>
            <person name="Copeland A."/>
            <person name="Barry K.W."/>
            <person name="Cichocki N."/>
            <person name="Veneault-Fourrey C."/>
            <person name="LaButti K."/>
            <person name="Lindquist E.A."/>
            <person name="Lipzen A."/>
            <person name="Lundell T."/>
            <person name="Morin E."/>
            <person name="Murat C."/>
            <person name="Riley R."/>
            <person name="Ohm R."/>
            <person name="Sun H."/>
            <person name="Tunlid A."/>
            <person name="Henrissat B."/>
            <person name="Grigoriev I.V."/>
            <person name="Hibbett D.S."/>
            <person name="Martin F."/>
        </authorList>
    </citation>
    <scope>NUCLEOTIDE SEQUENCE [LARGE SCALE GENOMIC DNA]</scope>
    <source>
        <strain evidence="2">Ve08.2h10</strain>
    </source>
</reference>
<evidence type="ECO:0000313" key="2">
    <source>
        <dbReference type="Proteomes" id="UP000054538"/>
    </source>
</evidence>
<organism evidence="1 2">
    <name type="scientific">Paxillus rubicundulus Ve08.2h10</name>
    <dbReference type="NCBI Taxonomy" id="930991"/>
    <lineage>
        <taxon>Eukaryota</taxon>
        <taxon>Fungi</taxon>
        <taxon>Dikarya</taxon>
        <taxon>Basidiomycota</taxon>
        <taxon>Agaricomycotina</taxon>
        <taxon>Agaricomycetes</taxon>
        <taxon>Agaricomycetidae</taxon>
        <taxon>Boletales</taxon>
        <taxon>Paxilineae</taxon>
        <taxon>Paxillaceae</taxon>
        <taxon>Paxillus</taxon>
    </lineage>
</organism>
<dbReference type="STRING" id="930991.A0A0D0E4S1"/>
<dbReference type="InParanoid" id="A0A0D0E4S1"/>
<dbReference type="HOGENOM" id="CLU_028760_2_1_1"/>
<accession>A0A0D0E4S1</accession>
<reference evidence="1 2" key="1">
    <citation type="submission" date="2014-04" db="EMBL/GenBank/DDBJ databases">
        <authorList>
            <consortium name="DOE Joint Genome Institute"/>
            <person name="Kuo A."/>
            <person name="Kohler A."/>
            <person name="Jargeat P."/>
            <person name="Nagy L.G."/>
            <person name="Floudas D."/>
            <person name="Copeland A."/>
            <person name="Barry K.W."/>
            <person name="Cichocki N."/>
            <person name="Veneault-Fourrey C."/>
            <person name="LaButti K."/>
            <person name="Lindquist E.A."/>
            <person name="Lipzen A."/>
            <person name="Lundell T."/>
            <person name="Morin E."/>
            <person name="Murat C."/>
            <person name="Sun H."/>
            <person name="Tunlid A."/>
            <person name="Henrissat B."/>
            <person name="Grigoriev I.V."/>
            <person name="Hibbett D.S."/>
            <person name="Martin F."/>
            <person name="Nordberg H.P."/>
            <person name="Cantor M.N."/>
            <person name="Hua S.X."/>
        </authorList>
    </citation>
    <scope>NUCLEOTIDE SEQUENCE [LARGE SCALE GENOMIC DNA]</scope>
    <source>
        <strain evidence="1 2">Ve08.2h10</strain>
    </source>
</reference>
<sequence>MVITEVINGTELAGNLRPCQFKVAGGVLSGVVTAYQTFWDPSNPCIVCPTCHGAKLSLGGSQVLDPRKHYVLTFALSCNPPPYNSPYFPEISYEDDIWVQHAVLTKVLGVKKKLFILGGPKVALSASKDLEDGHYSSPPQHGIRAFGRVILGWVYGQAWFKEEKYPDLNAFVRERWEGGFLQYWDANDMTTLLTTWQKGDISLPEDSKIEVSHLRDAALHPTPTVLGHVAGGGASPVDVEFISEKIYAFLNSLWRVIRRSQNCTFKF</sequence>
<dbReference type="Proteomes" id="UP000054538">
    <property type="component" value="Unassembled WGS sequence"/>
</dbReference>
<proteinExistence type="predicted"/>
<dbReference type="Gene3D" id="3.40.50.1820">
    <property type="entry name" value="alpha/beta hydrolase"/>
    <property type="match status" value="2"/>
</dbReference>
<dbReference type="AlphaFoldDB" id="A0A0D0E4S1"/>
<dbReference type="InterPro" id="IPR029058">
    <property type="entry name" value="AB_hydrolase_fold"/>
</dbReference>
<evidence type="ECO:0000313" key="1">
    <source>
        <dbReference type="EMBL" id="KIK99416.1"/>
    </source>
</evidence>